<dbReference type="PANTHER" id="PTHR10694:SF7">
    <property type="entry name" value="[HISTONE H3]-TRIMETHYL-L-LYSINE(9) DEMETHYLASE"/>
    <property type="match status" value="1"/>
</dbReference>
<dbReference type="Pfam" id="PF02373">
    <property type="entry name" value="JmjC"/>
    <property type="match status" value="1"/>
</dbReference>
<name>A0AAU9JBN1_9CILI</name>
<organism evidence="4 5">
    <name type="scientific">Blepharisma stoltei</name>
    <dbReference type="NCBI Taxonomy" id="1481888"/>
    <lineage>
        <taxon>Eukaryota</taxon>
        <taxon>Sar</taxon>
        <taxon>Alveolata</taxon>
        <taxon>Ciliophora</taxon>
        <taxon>Postciliodesmatophora</taxon>
        <taxon>Heterotrichea</taxon>
        <taxon>Heterotrichida</taxon>
        <taxon>Blepharismidae</taxon>
        <taxon>Blepharisma</taxon>
    </lineage>
</organism>
<evidence type="ECO:0000259" key="3">
    <source>
        <dbReference type="PROSITE" id="PS51184"/>
    </source>
</evidence>
<dbReference type="SUPFAM" id="SSF51197">
    <property type="entry name" value="Clavaminate synthase-like"/>
    <property type="match status" value="1"/>
</dbReference>
<dbReference type="SMART" id="SM00545">
    <property type="entry name" value="JmjN"/>
    <property type="match status" value="1"/>
</dbReference>
<dbReference type="SMART" id="SM00558">
    <property type="entry name" value="JmjC"/>
    <property type="match status" value="1"/>
</dbReference>
<feature type="domain" description="JmjC" evidence="3">
    <location>
        <begin position="131"/>
        <end position="295"/>
    </location>
</feature>
<dbReference type="Pfam" id="PF02375">
    <property type="entry name" value="JmjN"/>
    <property type="match status" value="1"/>
</dbReference>
<reference evidence="4" key="1">
    <citation type="submission" date="2021-09" db="EMBL/GenBank/DDBJ databases">
        <authorList>
            <consortium name="AG Swart"/>
            <person name="Singh M."/>
            <person name="Singh A."/>
            <person name="Seah K."/>
            <person name="Emmerich C."/>
        </authorList>
    </citation>
    <scope>NUCLEOTIDE SEQUENCE</scope>
    <source>
        <strain evidence="4">ATCC30299</strain>
    </source>
</reference>
<proteinExistence type="predicted"/>
<dbReference type="GO" id="GO:0051864">
    <property type="term" value="F:histone H3K36 demethylase activity"/>
    <property type="evidence" value="ECO:0007669"/>
    <property type="project" value="TreeGrafter"/>
</dbReference>
<accession>A0AAU9JBN1</accession>
<dbReference type="Gene3D" id="2.60.120.650">
    <property type="entry name" value="Cupin"/>
    <property type="match status" value="1"/>
</dbReference>
<evidence type="ECO:0000256" key="1">
    <source>
        <dbReference type="SAM" id="MobiDB-lite"/>
    </source>
</evidence>
<sequence>MKGVFCPVFHPTKEEMKDFQGYIEKVEGLSEGFGMVKVVPPEGWKARKRGYKDINVQLTNPIRQHVRGLAGIYSVYLISEKSMDLDSYRNYAISRDPKQNLSDEEIEMLFWKQIRYDSPIYGADSNAETLFDSDSEWNLSQLDTTLSKGLHPYKLAGINMPFIYAGCWKSMFCWHKEDMDLYSINYLHFGKPKFWYCIPLEESERFERFCQFHFHDDYIACPEFLRHKSIQISPSILKKAGINVQKVVQRPGEYVVIFAKAYHMGFNSGFNCAEAVNFATPKWLDIASNVSRCLCDPDTVKIDMDEFKAKLEEYENRSTKRKSEPRKRQKVRAN</sequence>
<dbReference type="Proteomes" id="UP001162131">
    <property type="component" value="Unassembled WGS sequence"/>
</dbReference>
<dbReference type="PROSITE" id="PS51183">
    <property type="entry name" value="JMJN"/>
    <property type="match status" value="1"/>
</dbReference>
<feature type="domain" description="JmjN" evidence="2">
    <location>
        <begin position="6"/>
        <end position="47"/>
    </location>
</feature>
<gene>
    <name evidence="4" type="ORF">BSTOLATCC_MIC33065</name>
</gene>
<dbReference type="PANTHER" id="PTHR10694">
    <property type="entry name" value="LYSINE-SPECIFIC DEMETHYLASE"/>
    <property type="match status" value="1"/>
</dbReference>
<dbReference type="InterPro" id="IPR003349">
    <property type="entry name" value="JmjN"/>
</dbReference>
<dbReference type="PROSITE" id="PS51184">
    <property type="entry name" value="JMJC"/>
    <property type="match status" value="1"/>
</dbReference>
<dbReference type="EMBL" id="CAJZBQ010000033">
    <property type="protein sequence ID" value="CAG9323163.1"/>
    <property type="molecule type" value="Genomic_DNA"/>
</dbReference>
<dbReference type="GO" id="GO:0032454">
    <property type="term" value="F:histone H3K9 demethylase activity"/>
    <property type="evidence" value="ECO:0007669"/>
    <property type="project" value="TreeGrafter"/>
</dbReference>
<dbReference type="InterPro" id="IPR003347">
    <property type="entry name" value="JmjC_dom"/>
</dbReference>
<dbReference type="GO" id="GO:0010468">
    <property type="term" value="P:regulation of gene expression"/>
    <property type="evidence" value="ECO:0007669"/>
    <property type="project" value="TreeGrafter"/>
</dbReference>
<comment type="caution">
    <text evidence="4">The sequence shown here is derived from an EMBL/GenBank/DDBJ whole genome shotgun (WGS) entry which is preliminary data.</text>
</comment>
<feature type="region of interest" description="Disordered" evidence="1">
    <location>
        <begin position="314"/>
        <end position="334"/>
    </location>
</feature>
<evidence type="ECO:0000259" key="2">
    <source>
        <dbReference type="PROSITE" id="PS51183"/>
    </source>
</evidence>
<dbReference type="GO" id="GO:0000785">
    <property type="term" value="C:chromatin"/>
    <property type="evidence" value="ECO:0007669"/>
    <property type="project" value="TreeGrafter"/>
</dbReference>
<dbReference type="AlphaFoldDB" id="A0AAU9JBN1"/>
<keyword evidence="5" id="KW-1185">Reference proteome</keyword>
<evidence type="ECO:0000313" key="4">
    <source>
        <dbReference type="EMBL" id="CAG9323163.1"/>
    </source>
</evidence>
<protein>
    <submittedName>
        <fullName evidence="4">Uncharacterized protein</fullName>
    </submittedName>
</protein>
<feature type="compositionally biased region" description="Basic residues" evidence="1">
    <location>
        <begin position="323"/>
        <end position="334"/>
    </location>
</feature>
<evidence type="ECO:0000313" key="5">
    <source>
        <dbReference type="Proteomes" id="UP001162131"/>
    </source>
</evidence>
<dbReference type="GO" id="GO:0005634">
    <property type="term" value="C:nucleus"/>
    <property type="evidence" value="ECO:0007669"/>
    <property type="project" value="TreeGrafter"/>
</dbReference>